<evidence type="ECO:0000313" key="2">
    <source>
        <dbReference type="Proteomes" id="UP000237000"/>
    </source>
</evidence>
<keyword evidence="2" id="KW-1185">Reference proteome</keyword>
<protein>
    <submittedName>
        <fullName evidence="1">Uncharacterized protein</fullName>
    </submittedName>
</protein>
<comment type="caution">
    <text evidence="1">The sequence shown here is derived from an EMBL/GenBank/DDBJ whole genome shotgun (WGS) entry which is preliminary data.</text>
</comment>
<gene>
    <name evidence="1" type="ORF">TorRG33x02_210230</name>
</gene>
<organism evidence="1 2">
    <name type="scientific">Trema orientale</name>
    <name type="common">Charcoal tree</name>
    <name type="synonym">Celtis orientalis</name>
    <dbReference type="NCBI Taxonomy" id="63057"/>
    <lineage>
        <taxon>Eukaryota</taxon>
        <taxon>Viridiplantae</taxon>
        <taxon>Streptophyta</taxon>
        <taxon>Embryophyta</taxon>
        <taxon>Tracheophyta</taxon>
        <taxon>Spermatophyta</taxon>
        <taxon>Magnoliopsida</taxon>
        <taxon>eudicotyledons</taxon>
        <taxon>Gunneridae</taxon>
        <taxon>Pentapetalae</taxon>
        <taxon>rosids</taxon>
        <taxon>fabids</taxon>
        <taxon>Rosales</taxon>
        <taxon>Cannabaceae</taxon>
        <taxon>Trema</taxon>
    </lineage>
</organism>
<dbReference type="AlphaFoldDB" id="A0A2P5ECB3"/>
<dbReference type="Proteomes" id="UP000237000">
    <property type="component" value="Unassembled WGS sequence"/>
</dbReference>
<name>A0A2P5ECB3_TREOI</name>
<dbReference type="InParanoid" id="A0A2P5ECB3"/>
<dbReference type="EMBL" id="JXTC01000182">
    <property type="protein sequence ID" value="PON83189.1"/>
    <property type="molecule type" value="Genomic_DNA"/>
</dbReference>
<evidence type="ECO:0000313" key="1">
    <source>
        <dbReference type="EMBL" id="PON83189.1"/>
    </source>
</evidence>
<accession>A0A2P5ECB3</accession>
<reference evidence="2" key="1">
    <citation type="submission" date="2016-06" db="EMBL/GenBank/DDBJ databases">
        <title>Parallel loss of symbiosis genes in relatives of nitrogen-fixing non-legume Parasponia.</title>
        <authorList>
            <person name="Van Velzen R."/>
            <person name="Holmer R."/>
            <person name="Bu F."/>
            <person name="Rutten L."/>
            <person name="Van Zeijl A."/>
            <person name="Liu W."/>
            <person name="Santuari L."/>
            <person name="Cao Q."/>
            <person name="Sharma T."/>
            <person name="Shen D."/>
            <person name="Roswanjaya Y."/>
            <person name="Wardhani T."/>
            <person name="Kalhor M.S."/>
            <person name="Jansen J."/>
            <person name="Van den Hoogen J."/>
            <person name="Gungor B."/>
            <person name="Hartog M."/>
            <person name="Hontelez J."/>
            <person name="Verver J."/>
            <person name="Yang W.-C."/>
            <person name="Schijlen E."/>
            <person name="Repin R."/>
            <person name="Schilthuizen M."/>
            <person name="Schranz E."/>
            <person name="Heidstra R."/>
            <person name="Miyata K."/>
            <person name="Fedorova E."/>
            <person name="Kohlen W."/>
            <person name="Bisseling T."/>
            <person name="Smit S."/>
            <person name="Geurts R."/>
        </authorList>
    </citation>
    <scope>NUCLEOTIDE SEQUENCE [LARGE SCALE GENOMIC DNA]</scope>
    <source>
        <strain evidence="2">cv. RG33-2</strain>
    </source>
</reference>
<sequence>MACINTIRVDTAGYFSPYFTTEAWMSVMKGLFILLKISPWGPLCKICSSSLLNLVNSLVDQRNTEGGLKVKNNLALVLTQVKGAKIVFNLAIISGVAKHQLQGPQSSTLGIVARVHHHQDLLKLKGLLLKLLGLLQLKQGVIVQEAEAVENVGDLLVEARYIIVYYSLNY</sequence>
<proteinExistence type="predicted"/>